<dbReference type="InterPro" id="IPR026003">
    <property type="entry name" value="Cohesin_HEAT"/>
</dbReference>
<feature type="region of interest" description="Disordered" evidence="7">
    <location>
        <begin position="180"/>
        <end position="247"/>
    </location>
</feature>
<comment type="caution">
    <text evidence="9">The sequence shown here is derived from an EMBL/GenBank/DDBJ whole genome shotgun (WGS) entry which is preliminary data.</text>
</comment>
<gene>
    <name evidence="9" type="ORF">EWB00_008952</name>
</gene>
<reference evidence="9 10" key="1">
    <citation type="submission" date="2019-03" db="EMBL/GenBank/DDBJ databases">
        <title>An improved genome assembly of the fluke Schistosoma japonicum.</title>
        <authorList>
            <person name="Hu W."/>
            <person name="Luo F."/>
            <person name="Yin M."/>
            <person name="Mo X."/>
            <person name="Sun C."/>
            <person name="Wu Q."/>
            <person name="Zhu B."/>
            <person name="Xiang M."/>
            <person name="Wang J."/>
            <person name="Wang Y."/>
            <person name="Zhang T."/>
            <person name="Xu B."/>
            <person name="Zheng H."/>
            <person name="Feng Z."/>
        </authorList>
    </citation>
    <scope>NUCLEOTIDE SEQUENCE [LARGE SCALE GENOMIC DNA]</scope>
    <source>
        <strain evidence="9">HuSjv2</strain>
        <tissue evidence="9">Worms</tissue>
    </source>
</reference>
<dbReference type="SUPFAM" id="SSF48371">
    <property type="entry name" value="ARM repeat"/>
    <property type="match status" value="1"/>
</dbReference>
<dbReference type="Gene3D" id="1.25.10.10">
    <property type="entry name" value="Leucine-rich Repeat Variant"/>
    <property type="match status" value="2"/>
</dbReference>
<evidence type="ECO:0000256" key="7">
    <source>
        <dbReference type="SAM" id="MobiDB-lite"/>
    </source>
</evidence>
<feature type="compositionally biased region" description="Basic and acidic residues" evidence="7">
    <location>
        <begin position="299"/>
        <end position="315"/>
    </location>
</feature>
<dbReference type="PANTHER" id="PTHR21704:SF18">
    <property type="entry name" value="NIPPED-B-LIKE PROTEIN"/>
    <property type="match status" value="1"/>
</dbReference>
<dbReference type="GO" id="GO:0003682">
    <property type="term" value="F:chromatin binding"/>
    <property type="evidence" value="ECO:0007669"/>
    <property type="project" value="TreeGrafter"/>
</dbReference>
<keyword evidence="4 6" id="KW-0539">Nucleus</keyword>
<feature type="region of interest" description="Disordered" evidence="7">
    <location>
        <begin position="628"/>
        <end position="677"/>
    </location>
</feature>
<sequence>MMECAVRQSTVLTYDCETWARKMKDIRCSGMNGDISRIPIQSLSAVVSLTDIIPELPLPAPLHAESSAETLLLGSKIPVDTFQCLRFGHDRLVGCLSEALGSVCTNNIDFKEGFASDVIDPHLLPEPLVSSLRKLPNFEQNRGFYGLSYESFNPVNNISTAYKVLPGSWCSSSDQPLSTELHPYPNSFEGPTESPNKKKKKRKKKKHKHCDDGDTSGTGSESNATTPAACSGTTPNKFEDNSLSPTSTYGIVKVNADTKKLSLKIFKRPANDGSQPVFMVEQLGGVEPTKKEKKKKRNKEKDREHRPHHEVRSKPDSQSSPPEVHIQQNELSIDLTPQTHNTPISNIPLSTVTLSEVRKCSELIPSTFTASCRPSMKDPQLDLSLITSEGLFENLNSITNLYHQPQSVSTSSLPSTPASLSGNGKVVTSSNCAPSVCTYSFDAAQTNVFTTKSNMFYELLRNNDPSITLKHIAEGVPSDLVTSNSSIPNTMGSVCNMMDFASSFLQNEILASNSSCNNLPLGITSLATCDSSSIQRTGFPLQPSSTTSFLVAPHLIDSSHSSIVTASDSTFDVLGGILNSSGYASVTDVSPAAFAANFDMPGLPPDSSNHHVPMGLASYLSAPNQVVTNTQNPNDYRTQNREPVRADSNLSSTITSTPQPWWKRKSNSVLARRKRRKNELEDLQSWTVNYPVSAPGLSKSTSERTKCPDERTWDDAIGSYSQVLGERVKKRKRMVKQGGNFDSDFVFEHDKDYPNEGDSDRGSNEPNGTIDLTNDSTGTSETAHNIREMRSGAANRSYAGMDDEDEEASASQTACSNGSSNARRRKKLDDDEPFEVRLKEPIEARFPHIRKAGESTRKRRERVNFGIMASNNLPNQLNNPRESLVGSEMGSVKRFLYKLSTVLESIEETDILKSLGGVPNSDDQLRKFNCEDVNSYPDKDSLPTEAVISAEDLVEFCRDAAKLNSMGVANQIPTGRLLNFLTLLLLNIRDGANVIAILRPEEEADAHESKLWKEVAMERVMRSMNSGLTALLLMTSKEMPREVYVEDVIERTVHSVRFQLFNCIYPEFDPAYRVENTAKENQSSIKSRRARERDAQKPKSTIHLYHKLVEIVSNLSKLVKMQRLTDSLVLTLSSVGVSVFFVENVSELQLAALELVTAIFARYETHRKLIMEEILASLSRLPSSKKNLRSYRLNSEDSIQMLTALALLLVQSVVSLPDPSPSNSEQSTNVFYQTSNVSAATDGGLVQKADDEVTIINSYHNALRTAHTFLLVFLRKSTMKGEDDYRIIFENFVNDLLLAVNKPEWPASEVMLSLLGSLLVQQFNNKSLDQSVRVASVDYLGTVASTLRRDAVTSQLKEHDIDAVIRDLLEGNQSDEDDSEEESQEYADTKIDAVKEINGDREFNSELDKNKSESDIRSVDSTSTTGTPVPHNENGYGSSNARSVTTDIYTKYSKAKAIKSKRSEHKDKYADPVSQLDRVQALRDAILDYLAAEETSPTAVYARKFYLAQWLNDCTKETERAQRSAVQKKNQNAVLNGNGGNICVTKCLSDVDHALVLGVAERRRQHILSKVREAPHSWRQRRCLWKNSLPSNEKLKQSSNMCVTDLKQETSLIFQGTLDYEDCCLVCRYLASLRPFSQSFDVYLSQICKLLSESSVAVRTKALRCLSAVVEADPNVLARADIERAVHSRLLDTSTSVREAAVDLLGRFLSCRPELTAQYYPMLAERIRDKGVSVRKRVIRILRDICLEQPDFPRVAEICVKMIRRVNDEEGIKKLVHEVFQAMWFTPVRERETVKLLRKVMNITDVVGACKDTGYEWFEQFLRTLLKKEETEKIKPVEKACKQIADCLVQNIMRLEEISSQSNQRLVACLATLHLLTKIRPELMVQYTMVLQPYLSIRCNEAADAHVLHYVARILEATLPLMEHPSETLVAQLEEDMVRLTLRHGKMVLESCVACLGAVVNRVSKNYSLARDCFTRFFNALQKFRSELSDDTERKIPPTIRPSILRALFTVGLLCKHFDADVFRSSKNANIRDQVFETLMFFTEQVKSDIEMRKKALSGLGFLCTRHHELLCGPRLCKFYHDLLQAPCDEAKSKSTDHHLELKCIVLENLLNFFLEEEKRMLEADAKWKASQHQESLKEMGDIASGMGSSVAQMYLKDILESFFSPFFTVRLTALSVITTILRQGLVHPVQTVPYLIAMQSDIDPNIRIKADAQLQEIDTKFPGFLTMRAAQGVNLSYRLQLVLYDEIREKLKVNSGGHCFQQLGSPEPSNIPKSTYSITATRRNIRSRADADSLSFDDNAKCSPTTNVSESQSISNVPEDSYGAIRGTRDPFSEIPSALNSHLYSMLRNNKSQRRSLLNGLISLFDDSQKIPLSQLVYVADNLAHFPYQSQEEPLFVVHHIDLMVSMAGSGVLNSVREALFPELKAALEAIVAAQLEADAKNRAQIELQLHAELQAQQVASVDATNRGDHETAGLFADQIQHTIQRINSLNSSNPIMRSNSSISDFSAGVIPGIEGVSRVDLGPFEVEEEEDPIALLDRLSKSRQTSLPIVRDAIRTSRACVLLLTLKHFLKECYSITDSKIQRYSPSDSAKLWEKPLTRRVGIHFHPIPCLKVAGMEIHKSDSHAAYSSQSSIKTDHKFVDSSNPNINKVDVEEECIHEMKSLIRDYLDFRKLILTIDPPGEEEVGPDDLNSSIQSGGAVVDDRLNTVSDISQLNKGRPLRTVVPQLHNKSSEDENDSDDSNAGGASRLMLAQSAPTKKRKPALNLRGNLRNSSCRNAKNKRKRRKRFTMAASSSGEESESVDESEPSDPDY</sequence>
<feature type="region of interest" description="Disordered" evidence="7">
    <location>
        <begin position="742"/>
        <end position="829"/>
    </location>
</feature>
<dbReference type="STRING" id="6182.A0A4Z2CNC1"/>
<keyword evidence="10" id="KW-1185">Reference proteome</keyword>
<feature type="region of interest" description="Disordered" evidence="7">
    <location>
        <begin position="1079"/>
        <end position="1098"/>
    </location>
</feature>
<feature type="compositionally biased region" description="Basic residues" evidence="7">
    <location>
        <begin position="197"/>
        <end position="208"/>
    </location>
</feature>
<keyword evidence="3 6" id="KW-0677">Repeat</keyword>
<name>A0A4Z2CNC1_SCHJA</name>
<evidence type="ECO:0000313" key="9">
    <source>
        <dbReference type="EMBL" id="TNN05777.1"/>
    </source>
</evidence>
<dbReference type="Proteomes" id="UP000311919">
    <property type="component" value="Unassembled WGS sequence"/>
</dbReference>
<feature type="compositionally biased region" description="Polar residues" evidence="7">
    <location>
        <begin position="215"/>
        <end position="247"/>
    </location>
</feature>
<dbReference type="InterPro" id="IPR016024">
    <property type="entry name" value="ARM-type_fold"/>
</dbReference>
<feature type="compositionally biased region" description="Basic residues" evidence="7">
    <location>
        <begin position="2780"/>
        <end position="2790"/>
    </location>
</feature>
<feature type="region of interest" description="Disordered" evidence="7">
    <location>
        <begin position="1371"/>
        <end position="1441"/>
    </location>
</feature>
<dbReference type="GO" id="GO:0071169">
    <property type="term" value="P:establishment of protein localization to chromatin"/>
    <property type="evidence" value="ECO:0007669"/>
    <property type="project" value="TreeGrafter"/>
</dbReference>
<evidence type="ECO:0000256" key="2">
    <source>
        <dbReference type="ARBA" id="ARBA00009252"/>
    </source>
</evidence>
<feature type="compositionally biased region" description="Polar residues" evidence="7">
    <location>
        <begin position="648"/>
        <end position="659"/>
    </location>
</feature>
<feature type="compositionally biased region" description="Polar residues" evidence="7">
    <location>
        <begin position="764"/>
        <end position="783"/>
    </location>
</feature>
<evidence type="ECO:0000256" key="1">
    <source>
        <dbReference type="ARBA" id="ARBA00004123"/>
    </source>
</evidence>
<evidence type="ECO:0000256" key="5">
    <source>
        <dbReference type="ARBA" id="ARBA00023306"/>
    </source>
</evidence>
<keyword evidence="5 6" id="KW-0131">Cell cycle</keyword>
<protein>
    <recommendedName>
        <fullName evidence="6">Nipped-B protein</fullName>
    </recommendedName>
</protein>
<feature type="region of interest" description="Disordered" evidence="7">
    <location>
        <begin position="2712"/>
        <end position="2814"/>
    </location>
</feature>
<dbReference type="Pfam" id="PF12830">
    <property type="entry name" value="Nipped-B_C"/>
    <property type="match status" value="1"/>
</dbReference>
<organism evidence="9 10">
    <name type="scientific">Schistosoma japonicum</name>
    <name type="common">Blood fluke</name>
    <dbReference type="NCBI Taxonomy" id="6182"/>
    <lineage>
        <taxon>Eukaryota</taxon>
        <taxon>Metazoa</taxon>
        <taxon>Spiralia</taxon>
        <taxon>Lophotrochozoa</taxon>
        <taxon>Platyhelminthes</taxon>
        <taxon>Trematoda</taxon>
        <taxon>Digenea</taxon>
        <taxon>Strigeidida</taxon>
        <taxon>Schistosomatoidea</taxon>
        <taxon>Schistosomatidae</taxon>
        <taxon>Schistosoma</taxon>
    </lineage>
</organism>
<dbReference type="GO" id="GO:1990414">
    <property type="term" value="P:replication-born double-strand break repair via sister chromatid exchange"/>
    <property type="evidence" value="ECO:0007669"/>
    <property type="project" value="TreeGrafter"/>
</dbReference>
<dbReference type="GO" id="GO:0090694">
    <property type="term" value="C:Scc2-Scc4 cohesin loading complex"/>
    <property type="evidence" value="ECO:0007669"/>
    <property type="project" value="TreeGrafter"/>
</dbReference>
<feature type="compositionally biased region" description="Polar residues" evidence="7">
    <location>
        <begin position="316"/>
        <end position="326"/>
    </location>
</feature>
<dbReference type="InterPro" id="IPR011989">
    <property type="entry name" value="ARM-like"/>
</dbReference>
<feature type="compositionally biased region" description="Polar residues" evidence="7">
    <location>
        <begin position="628"/>
        <end position="637"/>
    </location>
</feature>
<evidence type="ECO:0000313" key="10">
    <source>
        <dbReference type="Proteomes" id="UP000311919"/>
    </source>
</evidence>
<feature type="compositionally biased region" description="Polar residues" evidence="7">
    <location>
        <begin position="809"/>
        <end position="821"/>
    </location>
</feature>
<evidence type="ECO:0000256" key="4">
    <source>
        <dbReference type="ARBA" id="ARBA00023242"/>
    </source>
</evidence>
<feature type="region of interest" description="Disordered" evidence="7">
    <location>
        <begin position="270"/>
        <end position="326"/>
    </location>
</feature>
<dbReference type="GO" id="GO:0010468">
    <property type="term" value="P:regulation of gene expression"/>
    <property type="evidence" value="ECO:0007669"/>
    <property type="project" value="InterPro"/>
</dbReference>
<feature type="compositionally biased region" description="Basic and acidic residues" evidence="7">
    <location>
        <begin position="746"/>
        <end position="763"/>
    </location>
</feature>
<dbReference type="PANTHER" id="PTHR21704">
    <property type="entry name" value="NIPPED-B-LIKE PROTEIN DELANGIN SCC2-RELATED"/>
    <property type="match status" value="1"/>
</dbReference>
<feature type="compositionally biased region" description="Basic residues" evidence="7">
    <location>
        <begin position="662"/>
        <end position="677"/>
    </location>
</feature>
<dbReference type="InterPro" id="IPR033031">
    <property type="entry name" value="Scc2/Nipped-B"/>
</dbReference>
<feature type="compositionally biased region" description="Acidic residues" evidence="7">
    <location>
        <begin position="1373"/>
        <end position="1385"/>
    </location>
</feature>
<accession>A0A4Z2CNC1</accession>
<dbReference type="GO" id="GO:0061775">
    <property type="term" value="F:cohesin loader activity"/>
    <property type="evidence" value="ECO:0007669"/>
    <property type="project" value="InterPro"/>
</dbReference>
<dbReference type="OrthoDB" id="418242at2759"/>
<feature type="domain" description="Sister chromatid cohesion C-terminal" evidence="8">
    <location>
        <begin position="2149"/>
        <end position="2404"/>
    </location>
</feature>
<feature type="compositionally biased region" description="Basic and acidic residues" evidence="7">
    <location>
        <begin position="1387"/>
        <end position="1418"/>
    </location>
</feature>
<comment type="similarity">
    <text evidence="2 6">Belongs to the SCC2/Nipped-B family.</text>
</comment>
<evidence type="ECO:0000256" key="6">
    <source>
        <dbReference type="RuleBase" id="RU364107"/>
    </source>
</evidence>
<proteinExistence type="inferred from homology"/>
<feature type="compositionally biased region" description="Acidic residues" evidence="7">
    <location>
        <begin position="2799"/>
        <end position="2814"/>
    </location>
</feature>
<dbReference type="GO" id="GO:0034087">
    <property type="term" value="P:establishment of mitotic sister chromatid cohesion"/>
    <property type="evidence" value="ECO:0007669"/>
    <property type="project" value="TreeGrafter"/>
</dbReference>
<feature type="region of interest" description="Disordered" evidence="7">
    <location>
        <begin position="2297"/>
        <end position="2321"/>
    </location>
</feature>
<evidence type="ECO:0000259" key="8">
    <source>
        <dbReference type="Pfam" id="PF12830"/>
    </source>
</evidence>
<evidence type="ECO:0000256" key="3">
    <source>
        <dbReference type="ARBA" id="ARBA00022737"/>
    </source>
</evidence>
<dbReference type="CDD" id="cd23958">
    <property type="entry name" value="SCC2"/>
    <property type="match status" value="1"/>
</dbReference>
<dbReference type="Pfam" id="PF12765">
    <property type="entry name" value="Cohesin_HEAT"/>
    <property type="match status" value="1"/>
</dbReference>
<feature type="compositionally biased region" description="Polar residues" evidence="7">
    <location>
        <begin position="2303"/>
        <end position="2319"/>
    </location>
</feature>
<dbReference type="GO" id="GO:0140588">
    <property type="term" value="P:chromatin looping"/>
    <property type="evidence" value="ECO:0007669"/>
    <property type="project" value="InterPro"/>
</dbReference>
<comment type="subcellular location">
    <subcellularLocation>
        <location evidence="1 6">Nucleus</location>
    </subcellularLocation>
</comment>
<dbReference type="EMBL" id="SKCS01000502">
    <property type="protein sequence ID" value="TNN05777.1"/>
    <property type="molecule type" value="Genomic_DNA"/>
</dbReference>
<dbReference type="InterPro" id="IPR024986">
    <property type="entry name" value="Nipped-B_C"/>
</dbReference>